<dbReference type="EMBL" id="JAMQOP010000001">
    <property type="protein sequence ID" value="MDS0298105.1"/>
    <property type="molecule type" value="Genomic_DNA"/>
</dbReference>
<evidence type="ECO:0000313" key="8">
    <source>
        <dbReference type="Proteomes" id="UP001257060"/>
    </source>
</evidence>
<feature type="transmembrane region" description="Helical" evidence="5">
    <location>
        <begin position="166"/>
        <end position="190"/>
    </location>
</feature>
<feature type="transmembrane region" description="Helical" evidence="5">
    <location>
        <begin position="233"/>
        <end position="255"/>
    </location>
</feature>
<name>A0ABU2GBD6_9EURY</name>
<dbReference type="RefSeq" id="WP_310922923.1">
    <property type="nucleotide sequence ID" value="NZ_JAMQOP010000001.1"/>
</dbReference>
<accession>A0ABU2GBD6</accession>
<feature type="transmembrane region" description="Helical" evidence="5">
    <location>
        <begin position="85"/>
        <end position="105"/>
    </location>
</feature>
<feature type="transmembrane region" description="Helical" evidence="5">
    <location>
        <begin position="290"/>
        <end position="307"/>
    </location>
</feature>
<evidence type="ECO:0000313" key="7">
    <source>
        <dbReference type="EMBL" id="MDS0298105.1"/>
    </source>
</evidence>
<feature type="transmembrane region" description="Helical" evidence="5">
    <location>
        <begin position="202"/>
        <end position="221"/>
    </location>
</feature>
<dbReference type="SUPFAM" id="SSF103481">
    <property type="entry name" value="Multidrug resistance efflux transporter EmrE"/>
    <property type="match status" value="2"/>
</dbReference>
<evidence type="ECO:0000256" key="2">
    <source>
        <dbReference type="ARBA" id="ARBA00022692"/>
    </source>
</evidence>
<feature type="domain" description="EamA" evidence="6">
    <location>
        <begin position="172"/>
        <end position="306"/>
    </location>
</feature>
<evidence type="ECO:0000256" key="3">
    <source>
        <dbReference type="ARBA" id="ARBA00022989"/>
    </source>
</evidence>
<dbReference type="Proteomes" id="UP001257060">
    <property type="component" value="Unassembled WGS sequence"/>
</dbReference>
<comment type="subcellular location">
    <subcellularLocation>
        <location evidence="1">Membrane</location>
        <topology evidence="1">Multi-pass membrane protein</topology>
    </subcellularLocation>
</comment>
<feature type="transmembrane region" description="Helical" evidence="5">
    <location>
        <begin position="53"/>
        <end position="73"/>
    </location>
</feature>
<keyword evidence="3 5" id="KW-1133">Transmembrane helix</keyword>
<feature type="transmembrane region" description="Helical" evidence="5">
    <location>
        <begin position="142"/>
        <end position="160"/>
    </location>
</feature>
<feature type="domain" description="EamA" evidence="6">
    <location>
        <begin position="24"/>
        <end position="158"/>
    </location>
</feature>
<organism evidence="7 8">
    <name type="scientific">Halogeometricum salsisoli</name>
    <dbReference type="NCBI Taxonomy" id="2950536"/>
    <lineage>
        <taxon>Archaea</taxon>
        <taxon>Methanobacteriati</taxon>
        <taxon>Methanobacteriota</taxon>
        <taxon>Stenosarchaea group</taxon>
        <taxon>Halobacteria</taxon>
        <taxon>Halobacteriales</taxon>
        <taxon>Haloferacaceae</taxon>
        <taxon>Halogeometricum</taxon>
    </lineage>
</organism>
<dbReference type="PANTHER" id="PTHR32322:SF2">
    <property type="entry name" value="EAMA DOMAIN-CONTAINING PROTEIN"/>
    <property type="match status" value="1"/>
</dbReference>
<feature type="transmembrane region" description="Helical" evidence="5">
    <location>
        <begin position="20"/>
        <end position="47"/>
    </location>
</feature>
<evidence type="ECO:0000256" key="1">
    <source>
        <dbReference type="ARBA" id="ARBA00004141"/>
    </source>
</evidence>
<evidence type="ECO:0000256" key="4">
    <source>
        <dbReference type="ARBA" id="ARBA00023136"/>
    </source>
</evidence>
<feature type="transmembrane region" description="Helical" evidence="5">
    <location>
        <begin position="267"/>
        <end position="284"/>
    </location>
</feature>
<dbReference type="PANTHER" id="PTHR32322">
    <property type="entry name" value="INNER MEMBRANE TRANSPORTER"/>
    <property type="match status" value="1"/>
</dbReference>
<dbReference type="InterPro" id="IPR000620">
    <property type="entry name" value="EamA_dom"/>
</dbReference>
<evidence type="ECO:0000259" key="6">
    <source>
        <dbReference type="Pfam" id="PF00892"/>
    </source>
</evidence>
<sequence>MHRHETADPGRTAIVAASKYRLLAFFLAASVFFGGTFVAATAGAAYFPPLLFVSLRFDIGAVLLLGYAAYRFPREQWLPRTRSDLAGILAAGVFAIGLTNAFIFVGQTYASSGVGSIIYSLNPILTPVLAAFLLSDERLSKAGAVGMALGFLGVALVVGVSPSNLLGGALLGKALLLAAAVSGALGAVLIRRADASLPSTVRTAWALPVGALVCHLLSLGAGESFAAIQWTPAAYVALGYVGVFSGALAFIAYFGLLDEVGAIRGNLVFYVVPVVATLGGWAFLGETISATTLAGFATIFLGFTVLGRDAIATELSRLRAALAREVAVDVDVAADTDTLSAAVHGDVRWNEQD</sequence>
<dbReference type="InterPro" id="IPR037185">
    <property type="entry name" value="EmrE-like"/>
</dbReference>
<proteinExistence type="predicted"/>
<protein>
    <submittedName>
        <fullName evidence="7">DMT family transporter</fullName>
    </submittedName>
</protein>
<gene>
    <name evidence="7" type="ORF">NDI76_05065</name>
</gene>
<reference evidence="7 8" key="1">
    <citation type="submission" date="2022-06" db="EMBL/GenBank/DDBJ databases">
        <title>Halogeometricum sp. a new haloarchaeum isolate from saline soil.</title>
        <authorList>
            <person name="Strakova D."/>
            <person name="Galisteo C."/>
            <person name="Sanchez-Porro C."/>
            <person name="Ventosa A."/>
        </authorList>
    </citation>
    <scope>NUCLEOTIDE SEQUENCE [LARGE SCALE GENOMIC DNA]</scope>
    <source>
        <strain evidence="7 8">S1BR25-6</strain>
    </source>
</reference>
<evidence type="ECO:0000256" key="5">
    <source>
        <dbReference type="SAM" id="Phobius"/>
    </source>
</evidence>
<dbReference type="Pfam" id="PF00892">
    <property type="entry name" value="EamA"/>
    <property type="match status" value="2"/>
</dbReference>
<keyword evidence="8" id="KW-1185">Reference proteome</keyword>
<comment type="caution">
    <text evidence="7">The sequence shown here is derived from an EMBL/GenBank/DDBJ whole genome shotgun (WGS) entry which is preliminary data.</text>
</comment>
<keyword evidence="2 5" id="KW-0812">Transmembrane</keyword>
<keyword evidence="4 5" id="KW-0472">Membrane</keyword>
<feature type="transmembrane region" description="Helical" evidence="5">
    <location>
        <begin position="117"/>
        <end position="135"/>
    </location>
</feature>
<dbReference type="InterPro" id="IPR050638">
    <property type="entry name" value="AA-Vitamin_Transporters"/>
</dbReference>